<dbReference type="Proteomes" id="UP001058974">
    <property type="component" value="Chromosome 7"/>
</dbReference>
<keyword evidence="3" id="KW-0256">Endoplasmic reticulum</keyword>
<comment type="caution">
    <text evidence="9">The sequence shown here is derived from an EMBL/GenBank/DDBJ whole genome shotgun (WGS) entry which is preliminary data.</text>
</comment>
<dbReference type="GO" id="GO:0005789">
    <property type="term" value="C:endoplasmic reticulum membrane"/>
    <property type="evidence" value="ECO:0007669"/>
    <property type="project" value="UniProtKB-SubCell"/>
</dbReference>
<proteinExistence type="predicted"/>
<evidence type="ECO:0000256" key="2">
    <source>
        <dbReference type="ARBA" id="ARBA00022692"/>
    </source>
</evidence>
<evidence type="ECO:0000256" key="7">
    <source>
        <dbReference type="SAM" id="MobiDB-lite"/>
    </source>
</evidence>
<evidence type="ECO:0000313" key="9">
    <source>
        <dbReference type="EMBL" id="KAI5384855.1"/>
    </source>
</evidence>
<keyword evidence="6 8" id="KW-0472">Membrane</keyword>
<dbReference type="Pfam" id="PF06775">
    <property type="entry name" value="Seipin"/>
    <property type="match status" value="1"/>
</dbReference>
<keyword evidence="5" id="KW-0443">Lipid metabolism</keyword>
<feature type="region of interest" description="Disordered" evidence="7">
    <location>
        <begin position="28"/>
        <end position="90"/>
    </location>
</feature>
<keyword evidence="10" id="KW-1185">Reference proteome</keyword>
<evidence type="ECO:0000256" key="6">
    <source>
        <dbReference type="ARBA" id="ARBA00023136"/>
    </source>
</evidence>
<feature type="transmembrane region" description="Helical" evidence="8">
    <location>
        <begin position="168"/>
        <end position="188"/>
    </location>
</feature>
<feature type="transmembrane region" description="Helical" evidence="8">
    <location>
        <begin position="200"/>
        <end position="221"/>
    </location>
</feature>
<evidence type="ECO:0000256" key="4">
    <source>
        <dbReference type="ARBA" id="ARBA00022989"/>
    </source>
</evidence>
<evidence type="ECO:0000256" key="8">
    <source>
        <dbReference type="SAM" id="Phobius"/>
    </source>
</evidence>
<feature type="compositionally biased region" description="Polar residues" evidence="7">
    <location>
        <begin position="71"/>
        <end position="89"/>
    </location>
</feature>
<feature type="compositionally biased region" description="Polar residues" evidence="7">
    <location>
        <begin position="28"/>
        <end position="40"/>
    </location>
</feature>
<evidence type="ECO:0008006" key="11">
    <source>
        <dbReference type="Google" id="ProtNLM"/>
    </source>
</evidence>
<name>A0A9D4VJH6_PEA</name>
<dbReference type="PANTHER" id="PTHR21212:SF4">
    <property type="entry name" value="PROTEIN (SEIPIN), PUTATIVE-RELATED"/>
    <property type="match status" value="1"/>
</dbReference>
<accession>A0A9D4VJH6</accession>
<feature type="transmembrane region" description="Helical" evidence="8">
    <location>
        <begin position="241"/>
        <end position="266"/>
    </location>
</feature>
<dbReference type="EMBL" id="JAMSHJ010000007">
    <property type="protein sequence ID" value="KAI5384855.1"/>
    <property type="molecule type" value="Genomic_DNA"/>
</dbReference>
<dbReference type="Gramene" id="Psat07G0172500-T1">
    <property type="protein sequence ID" value="KAI5384855.1"/>
    <property type="gene ID" value="KIW84_071725"/>
</dbReference>
<dbReference type="OrthoDB" id="3990054at2759"/>
<reference evidence="9 10" key="1">
    <citation type="journal article" date="2022" name="Nat. Genet.">
        <title>Improved pea reference genome and pan-genome highlight genomic features and evolutionary characteristics.</title>
        <authorList>
            <person name="Yang T."/>
            <person name="Liu R."/>
            <person name="Luo Y."/>
            <person name="Hu S."/>
            <person name="Wang D."/>
            <person name="Wang C."/>
            <person name="Pandey M.K."/>
            <person name="Ge S."/>
            <person name="Xu Q."/>
            <person name="Li N."/>
            <person name="Li G."/>
            <person name="Huang Y."/>
            <person name="Saxena R.K."/>
            <person name="Ji Y."/>
            <person name="Li M."/>
            <person name="Yan X."/>
            <person name="He Y."/>
            <person name="Liu Y."/>
            <person name="Wang X."/>
            <person name="Xiang C."/>
            <person name="Varshney R.K."/>
            <person name="Ding H."/>
            <person name="Gao S."/>
            <person name="Zong X."/>
        </authorList>
    </citation>
    <scope>NUCLEOTIDE SEQUENCE [LARGE SCALE GENOMIC DNA]</scope>
    <source>
        <strain evidence="9 10">cv. Zhongwan 6</strain>
    </source>
</reference>
<evidence type="ECO:0000256" key="3">
    <source>
        <dbReference type="ARBA" id="ARBA00022824"/>
    </source>
</evidence>
<evidence type="ECO:0000256" key="5">
    <source>
        <dbReference type="ARBA" id="ARBA00023098"/>
    </source>
</evidence>
<evidence type="ECO:0000313" key="10">
    <source>
        <dbReference type="Proteomes" id="UP001058974"/>
    </source>
</evidence>
<comment type="subcellular location">
    <subcellularLocation>
        <location evidence="1">Endoplasmic reticulum membrane</location>
        <topology evidence="1">Multi-pass membrane protein</topology>
    </subcellularLocation>
</comment>
<evidence type="ECO:0000256" key="1">
    <source>
        <dbReference type="ARBA" id="ARBA00004477"/>
    </source>
</evidence>
<gene>
    <name evidence="9" type="ORF">KIW84_071725</name>
</gene>
<protein>
    <recommendedName>
        <fullName evidence="11">Seipin</fullName>
    </recommendedName>
</protein>
<dbReference type="PANTHER" id="PTHR21212">
    <property type="entry name" value="BERNARDINELLI-SEIP CONGENITAL LIPODYSTROPHY 2 HOMOLOG BSCL2 PROTEIN"/>
    <property type="match status" value="1"/>
</dbReference>
<dbReference type="CDD" id="cd23995">
    <property type="entry name" value="Seipin_BSCL2_like"/>
    <property type="match status" value="1"/>
</dbReference>
<dbReference type="GO" id="GO:0006629">
    <property type="term" value="P:lipid metabolic process"/>
    <property type="evidence" value="ECO:0007669"/>
    <property type="project" value="UniProtKB-KW"/>
</dbReference>
<dbReference type="GO" id="GO:0140042">
    <property type="term" value="P:lipid droplet formation"/>
    <property type="evidence" value="ECO:0007669"/>
    <property type="project" value="UniProtKB-ARBA"/>
</dbReference>
<organism evidence="9 10">
    <name type="scientific">Pisum sativum</name>
    <name type="common">Garden pea</name>
    <name type="synonym">Lathyrus oleraceus</name>
    <dbReference type="NCBI Taxonomy" id="3888"/>
    <lineage>
        <taxon>Eukaryota</taxon>
        <taxon>Viridiplantae</taxon>
        <taxon>Streptophyta</taxon>
        <taxon>Embryophyta</taxon>
        <taxon>Tracheophyta</taxon>
        <taxon>Spermatophyta</taxon>
        <taxon>Magnoliopsida</taxon>
        <taxon>eudicotyledons</taxon>
        <taxon>Gunneridae</taxon>
        <taxon>Pentapetalae</taxon>
        <taxon>rosids</taxon>
        <taxon>fabids</taxon>
        <taxon>Fabales</taxon>
        <taxon>Fabaceae</taxon>
        <taxon>Papilionoideae</taxon>
        <taxon>50 kb inversion clade</taxon>
        <taxon>NPAAA clade</taxon>
        <taxon>Hologalegina</taxon>
        <taxon>IRL clade</taxon>
        <taxon>Fabeae</taxon>
        <taxon>Lathyrus</taxon>
    </lineage>
</organism>
<dbReference type="InterPro" id="IPR009617">
    <property type="entry name" value="Seipin"/>
</dbReference>
<feature type="transmembrane region" description="Helical" evidence="8">
    <location>
        <begin position="457"/>
        <end position="484"/>
    </location>
</feature>
<dbReference type="AlphaFoldDB" id="A0A9D4VJH6"/>
<dbReference type="Gramene" id="Psat7g067320.1">
    <property type="protein sequence ID" value="Psat7g067320.1.cds"/>
    <property type="gene ID" value="Psat7g067320"/>
</dbReference>
<keyword evidence="2 8" id="KW-0812">Transmembrane</keyword>
<sequence length="511" mass="57935">MDIYSQYDDVFFDAFHQCPFNHCSGTTHHNMPESSPSSLGQCDPDPPSSPSSTKLRRRLIPRRSLDKESPDTVSCANSNNSATTKSQNPAVLKEGENFYEEGKFHLSPSPSGVIEEDIVEESTLTTALHDESVGDSADSMGEVNDLSSNLLDYATGLVIRVIMFQIRVFVMLIKSPVSFMFHTWMFCVDPFGTMRKGKVFYLWVLGRVWSSVCEFIAPSVLRWFNEKKLFWNVAFRCGWGFLWSIYVSCILFALLVSSLVFSGFLVKGLVEKPFQMKQVLNFDYTKQSPVAFVPIISCSGVGGEHRSDENDIAVDRWVNKRVIPSKQNVQLTVSLLVPESGYNTKLGVFQIRVDFLSSNGKIITSSRQPCMLRFRSEPIRLVTTFLKIVPLLTGYISETQTLDAKMNDFVEGDVPTSCLKVTLEQRAEYLPGAGIPQIYDSSIFVESKLPLIKRVLWYWKICFFIWIAMMVFVMELLFVLVCCWPMIIPRTRKRSGSARRTSSQNNLQAPR</sequence>
<keyword evidence="4 8" id="KW-1133">Transmembrane helix</keyword>